<keyword evidence="2" id="KW-0285">Flavoprotein</keyword>
<reference evidence="8" key="1">
    <citation type="submission" date="2020-01" db="EMBL/GenBank/DDBJ databases">
        <authorList>
            <consortium name="DOE Joint Genome Institute"/>
            <person name="Haridas S."/>
            <person name="Albert R."/>
            <person name="Binder M."/>
            <person name="Bloem J."/>
            <person name="Labutti K."/>
            <person name="Salamov A."/>
            <person name="Andreopoulos B."/>
            <person name="Baker S.E."/>
            <person name="Barry K."/>
            <person name="Bills G."/>
            <person name="Bluhm B.H."/>
            <person name="Cannon C."/>
            <person name="Castanera R."/>
            <person name="Culley D.E."/>
            <person name="Daum C."/>
            <person name="Ezra D."/>
            <person name="Gonzalez J.B."/>
            <person name="Henrissat B."/>
            <person name="Kuo A."/>
            <person name="Liang C."/>
            <person name="Lipzen A."/>
            <person name="Lutzoni F."/>
            <person name="Magnuson J."/>
            <person name="Mondo S."/>
            <person name="Nolan M."/>
            <person name="Ohm R."/>
            <person name="Pangilinan J."/>
            <person name="Park H.-J."/>
            <person name="Ramirez L."/>
            <person name="Alfaro M."/>
            <person name="Sun H."/>
            <person name="Tritt A."/>
            <person name="Yoshinaga Y."/>
            <person name="Zwiers L.-H."/>
            <person name="Turgeon B.G."/>
            <person name="Goodwin S.B."/>
            <person name="Spatafora J.W."/>
            <person name="Crous P.W."/>
            <person name="Grigoriev I.V."/>
        </authorList>
    </citation>
    <scope>NUCLEOTIDE SEQUENCE</scope>
    <source>
        <strain evidence="8">CBS 394.84</strain>
    </source>
</reference>
<evidence type="ECO:0000256" key="3">
    <source>
        <dbReference type="ARBA" id="ARBA00022827"/>
    </source>
</evidence>
<sequence length="666" mass="74956">MSPSIWSFMKRTAPNSPPSSKLQKMAPGLLETESRSSGTSMDVTSQFSYVRDEDYSSFMSDVLVVGAGPAGLMLADNLVRYGIKTRIIDDRPDRTLTGRADGLQPKTIETLRQMRVAEPLLRKGVKVYDISFWKSTSEKSLYRTGREIHYPPIVDLLDPYILLVHQGMVEAVFEDDLRERGIVVSRNTAFVGFDYTPMSIRPLTVSCAQDVNHAKKTYSTRYIVGCDGAHSKVRKCIPGATPVGSSTEAVWGVLDGVLETDFPDLWSKVVVQSEALGSVLIIPRERGLTRMYIELRPGSTEAVGGEQTTQEFVQKRAQAIMQPYRLEWRNVEWFGRYKVGQRVAARFTDDEQRVFIAGDASHTHSPKAAQGMNTSMHDSWNLAWKLNFATRGLAKPTLLESYEQERQKIAKDLIDFDYEHANAFHAGDPTALAANFAKNVAFMSGYGVSYEHNILNVQSKNYDRGFLTPGFLLPPARVTRYVDANPVDIQTDIPALGQFRLYFFTHDIRAAMPFLETVCHWQSGSSSYVGRITAAGNASYTTQPPLAAPHDQFVLPERYTPVSGVFTYALVTDEDRNGIEIKDLPPVLRESVWTFYLDDIPETDTRKQKCMDKWLDGLDENEVVIVNVRPDGYVGTVRRFAEGNRDNGLVAVQWMDDYYEQFLRDA</sequence>
<dbReference type="GeneID" id="63850889"/>
<evidence type="ECO:0000313" key="8">
    <source>
        <dbReference type="EMBL" id="KAF1842812.1"/>
    </source>
</evidence>
<evidence type="ECO:0000256" key="1">
    <source>
        <dbReference type="ARBA" id="ARBA00007801"/>
    </source>
</evidence>
<dbReference type="AlphaFoldDB" id="A0A9P4L5Y8"/>
<dbReference type="SUPFAM" id="SSF54373">
    <property type="entry name" value="FAD-linked reductases, C-terminal domain"/>
    <property type="match status" value="1"/>
</dbReference>
<dbReference type="Proteomes" id="UP000800039">
    <property type="component" value="Unassembled WGS sequence"/>
</dbReference>
<dbReference type="Pfam" id="PF07976">
    <property type="entry name" value="Phe_hydrox_dim"/>
    <property type="match status" value="1"/>
</dbReference>
<keyword evidence="8" id="KW-0503">Monooxygenase</keyword>
<name>A0A9P4L5Y8_9PLEO</name>
<evidence type="ECO:0000313" key="9">
    <source>
        <dbReference type="Proteomes" id="UP000800039"/>
    </source>
</evidence>
<dbReference type="Gene3D" id="3.50.50.60">
    <property type="entry name" value="FAD/NAD(P)-binding domain"/>
    <property type="match status" value="1"/>
</dbReference>
<gene>
    <name evidence="8" type="ORF">K460DRAFT_367756</name>
</gene>
<accession>A0A9P4L5Y8</accession>
<dbReference type="InterPro" id="IPR038220">
    <property type="entry name" value="PHOX_C_sf"/>
</dbReference>
<dbReference type="CDD" id="cd02979">
    <property type="entry name" value="PHOX_C"/>
    <property type="match status" value="1"/>
</dbReference>
<keyword evidence="9" id="KW-1185">Reference proteome</keyword>
<dbReference type="Gene3D" id="3.40.30.20">
    <property type="match status" value="1"/>
</dbReference>
<organism evidence="8 9">
    <name type="scientific">Cucurbitaria berberidis CBS 394.84</name>
    <dbReference type="NCBI Taxonomy" id="1168544"/>
    <lineage>
        <taxon>Eukaryota</taxon>
        <taxon>Fungi</taxon>
        <taxon>Dikarya</taxon>
        <taxon>Ascomycota</taxon>
        <taxon>Pezizomycotina</taxon>
        <taxon>Dothideomycetes</taxon>
        <taxon>Pleosporomycetidae</taxon>
        <taxon>Pleosporales</taxon>
        <taxon>Pleosporineae</taxon>
        <taxon>Cucurbitariaceae</taxon>
        <taxon>Cucurbitaria</taxon>
    </lineage>
</organism>
<evidence type="ECO:0000259" key="6">
    <source>
        <dbReference type="Pfam" id="PF01494"/>
    </source>
</evidence>
<dbReference type="PANTHER" id="PTHR43004">
    <property type="entry name" value="TRK SYSTEM POTASSIUM UPTAKE PROTEIN"/>
    <property type="match status" value="1"/>
</dbReference>
<feature type="domain" description="FAD-binding" evidence="6">
    <location>
        <begin position="60"/>
        <end position="416"/>
    </location>
</feature>
<dbReference type="GO" id="GO:0071949">
    <property type="term" value="F:FAD binding"/>
    <property type="evidence" value="ECO:0007669"/>
    <property type="project" value="InterPro"/>
</dbReference>
<feature type="domain" description="Phenol hydroxylase-like C-terminal dimerisation" evidence="7">
    <location>
        <begin position="448"/>
        <end position="664"/>
    </location>
</feature>
<feature type="region of interest" description="Disordered" evidence="5">
    <location>
        <begin position="1"/>
        <end position="42"/>
    </location>
</feature>
<dbReference type="SUPFAM" id="SSF51905">
    <property type="entry name" value="FAD/NAD(P)-binding domain"/>
    <property type="match status" value="1"/>
</dbReference>
<evidence type="ECO:0000259" key="7">
    <source>
        <dbReference type="Pfam" id="PF07976"/>
    </source>
</evidence>
<dbReference type="Gene3D" id="3.30.9.10">
    <property type="entry name" value="D-Amino Acid Oxidase, subunit A, domain 2"/>
    <property type="match status" value="1"/>
</dbReference>
<dbReference type="InterPro" id="IPR012941">
    <property type="entry name" value="Phe_hydrox_C_dim_dom"/>
</dbReference>
<comment type="caution">
    <text evidence="8">The sequence shown here is derived from an EMBL/GenBank/DDBJ whole genome shotgun (WGS) entry which is preliminary data.</text>
</comment>
<keyword evidence="4" id="KW-0560">Oxidoreductase</keyword>
<dbReference type="InterPro" id="IPR036249">
    <property type="entry name" value="Thioredoxin-like_sf"/>
</dbReference>
<evidence type="ECO:0000256" key="2">
    <source>
        <dbReference type="ARBA" id="ARBA00022630"/>
    </source>
</evidence>
<evidence type="ECO:0000256" key="5">
    <source>
        <dbReference type="SAM" id="MobiDB-lite"/>
    </source>
</evidence>
<keyword evidence="3" id="KW-0274">FAD</keyword>
<proteinExistence type="inferred from homology"/>
<dbReference type="PRINTS" id="PR00420">
    <property type="entry name" value="RNGMNOXGNASE"/>
</dbReference>
<protein>
    <submittedName>
        <fullName evidence="8">FAD monooxygenase-like protein</fullName>
    </submittedName>
</protein>
<comment type="similarity">
    <text evidence="1">Belongs to the PheA/TfdB FAD monooxygenase family.</text>
</comment>
<dbReference type="GO" id="GO:0016709">
    <property type="term" value="F:oxidoreductase activity, acting on paired donors, with incorporation or reduction of molecular oxygen, NAD(P)H as one donor, and incorporation of one atom of oxygen"/>
    <property type="evidence" value="ECO:0007669"/>
    <property type="project" value="UniProtKB-ARBA"/>
</dbReference>
<evidence type="ECO:0000256" key="4">
    <source>
        <dbReference type="ARBA" id="ARBA00023002"/>
    </source>
</evidence>
<dbReference type="InterPro" id="IPR002938">
    <property type="entry name" value="FAD-bd"/>
</dbReference>
<dbReference type="EMBL" id="ML976617">
    <property type="protein sequence ID" value="KAF1842812.1"/>
    <property type="molecule type" value="Genomic_DNA"/>
</dbReference>
<dbReference type="PANTHER" id="PTHR43004:SF4">
    <property type="entry name" value="FAD-BINDING DOMAIN-CONTAINING PROTEIN"/>
    <property type="match status" value="1"/>
</dbReference>
<dbReference type="InterPro" id="IPR050641">
    <property type="entry name" value="RIFMO-like"/>
</dbReference>
<dbReference type="RefSeq" id="XP_040785375.1">
    <property type="nucleotide sequence ID" value="XM_040933638.1"/>
</dbReference>
<dbReference type="Pfam" id="PF01494">
    <property type="entry name" value="FAD_binding_3"/>
    <property type="match status" value="1"/>
</dbReference>
<dbReference type="InterPro" id="IPR036188">
    <property type="entry name" value="FAD/NAD-bd_sf"/>
</dbReference>
<dbReference type="OrthoDB" id="5325318at2759"/>
<dbReference type="SUPFAM" id="SSF52833">
    <property type="entry name" value="Thioredoxin-like"/>
    <property type="match status" value="1"/>
</dbReference>